<reference evidence="2" key="1">
    <citation type="submission" date="2023-07" db="EMBL/GenBank/DDBJ databases">
        <title>Chromosome-level Genome Assembly of Striped Snakehead (Channa striata).</title>
        <authorList>
            <person name="Liu H."/>
        </authorList>
    </citation>
    <scope>NUCLEOTIDE SEQUENCE</scope>
    <source>
        <strain evidence="2">Gz</strain>
        <tissue evidence="2">Muscle</tissue>
    </source>
</reference>
<name>A0AA88N6D7_CHASR</name>
<accession>A0AA88N6D7</accession>
<organism evidence="2 3">
    <name type="scientific">Channa striata</name>
    <name type="common">Snakehead murrel</name>
    <name type="synonym">Ophicephalus striatus</name>
    <dbReference type="NCBI Taxonomy" id="64152"/>
    <lineage>
        <taxon>Eukaryota</taxon>
        <taxon>Metazoa</taxon>
        <taxon>Chordata</taxon>
        <taxon>Craniata</taxon>
        <taxon>Vertebrata</taxon>
        <taxon>Euteleostomi</taxon>
        <taxon>Actinopterygii</taxon>
        <taxon>Neopterygii</taxon>
        <taxon>Teleostei</taxon>
        <taxon>Neoteleostei</taxon>
        <taxon>Acanthomorphata</taxon>
        <taxon>Anabantaria</taxon>
        <taxon>Anabantiformes</taxon>
        <taxon>Channoidei</taxon>
        <taxon>Channidae</taxon>
        <taxon>Channa</taxon>
    </lineage>
</organism>
<evidence type="ECO:0000313" key="2">
    <source>
        <dbReference type="EMBL" id="KAK2852003.1"/>
    </source>
</evidence>
<keyword evidence="3" id="KW-1185">Reference proteome</keyword>
<dbReference type="AlphaFoldDB" id="A0AA88N6D7"/>
<feature type="region of interest" description="Disordered" evidence="1">
    <location>
        <begin position="33"/>
        <end position="68"/>
    </location>
</feature>
<dbReference type="EMBL" id="JAUPFM010000005">
    <property type="protein sequence ID" value="KAK2852003.1"/>
    <property type="molecule type" value="Genomic_DNA"/>
</dbReference>
<protein>
    <submittedName>
        <fullName evidence="2">Uncharacterized protein</fullName>
    </submittedName>
</protein>
<proteinExistence type="predicted"/>
<evidence type="ECO:0000256" key="1">
    <source>
        <dbReference type="SAM" id="MobiDB-lite"/>
    </source>
</evidence>
<evidence type="ECO:0000313" key="3">
    <source>
        <dbReference type="Proteomes" id="UP001187415"/>
    </source>
</evidence>
<comment type="caution">
    <text evidence="2">The sequence shown here is derived from an EMBL/GenBank/DDBJ whole genome shotgun (WGS) entry which is preliminary data.</text>
</comment>
<sequence>MRQKKEETQLRLLGILCVLKARTQLTTRRQVQRAFSVSRSGTPGAHGPPAPVRRTSSTRQRETEQETWAHVSRTVVKATEELTVSSLCPRPSARTSKSRHQLNLQHDNRFHTYKLI</sequence>
<dbReference type="Proteomes" id="UP001187415">
    <property type="component" value="Unassembled WGS sequence"/>
</dbReference>
<gene>
    <name evidence="2" type="ORF">Q5P01_008279</name>
</gene>